<name>A0A848BSK9_9FIRM</name>
<dbReference type="SMART" id="SM00895">
    <property type="entry name" value="FCD"/>
    <property type="match status" value="1"/>
</dbReference>
<evidence type="ECO:0000313" key="7">
    <source>
        <dbReference type="Proteomes" id="UP000591071"/>
    </source>
</evidence>
<dbReference type="AlphaFoldDB" id="A0A848BSK9"/>
<dbReference type="CDD" id="cd07377">
    <property type="entry name" value="WHTH_GntR"/>
    <property type="match status" value="1"/>
</dbReference>
<proteinExistence type="predicted"/>
<evidence type="ECO:0000256" key="2">
    <source>
        <dbReference type="ARBA" id="ARBA00023125"/>
    </source>
</evidence>
<dbReference type="InterPro" id="IPR008920">
    <property type="entry name" value="TF_FadR/GntR_C"/>
</dbReference>
<reference evidence="6 7" key="1">
    <citation type="submission" date="2020-04" db="EMBL/GenBank/DDBJ databases">
        <authorList>
            <person name="Hitch T.C.A."/>
            <person name="Wylensek D."/>
            <person name="Clavel T."/>
        </authorList>
    </citation>
    <scope>NUCLEOTIDE SEQUENCE [LARGE SCALE GENOMIC DNA]</scope>
    <source>
        <strain evidence="6 7">Oil-RF-744-FAT-WT-6-1</strain>
    </source>
</reference>
<dbReference type="PROSITE" id="PS50949">
    <property type="entry name" value="HTH_GNTR"/>
    <property type="match status" value="1"/>
</dbReference>
<evidence type="ECO:0000256" key="3">
    <source>
        <dbReference type="ARBA" id="ARBA00023163"/>
    </source>
</evidence>
<evidence type="ECO:0000313" key="6">
    <source>
        <dbReference type="EMBL" id="NME27808.1"/>
    </source>
</evidence>
<dbReference type="Pfam" id="PF07729">
    <property type="entry name" value="FCD"/>
    <property type="match status" value="1"/>
</dbReference>
<dbReference type="PANTHER" id="PTHR43537">
    <property type="entry name" value="TRANSCRIPTIONAL REGULATOR, GNTR FAMILY"/>
    <property type="match status" value="1"/>
</dbReference>
<dbReference type="Gene3D" id="1.10.10.10">
    <property type="entry name" value="Winged helix-like DNA-binding domain superfamily/Winged helix DNA-binding domain"/>
    <property type="match status" value="1"/>
</dbReference>
<dbReference type="PANTHER" id="PTHR43537:SF6">
    <property type="entry name" value="HTH-TYPE TRANSCRIPTIONAL REPRESSOR RSPR"/>
    <property type="match status" value="1"/>
</dbReference>
<dbReference type="Proteomes" id="UP001605989">
    <property type="component" value="Unassembled WGS sequence"/>
</dbReference>
<dbReference type="KEGG" id="mhw:ACT01_02485"/>
<keyword evidence="2" id="KW-0238">DNA-binding</keyword>
<dbReference type="RefSeq" id="WP_113855221.1">
    <property type="nucleotide sequence ID" value="NZ_CP011940.1"/>
</dbReference>
<gene>
    <name evidence="5" type="ORF">ACGTZG_12945</name>
    <name evidence="6" type="ORF">HF872_04115</name>
</gene>
<keyword evidence="8" id="KW-1185">Reference proteome</keyword>
<comment type="caution">
    <text evidence="6">The sequence shown here is derived from an EMBL/GenBank/DDBJ whole genome shotgun (WGS) entry which is preliminary data.</text>
</comment>
<dbReference type="Proteomes" id="UP000591071">
    <property type="component" value="Unassembled WGS sequence"/>
</dbReference>
<dbReference type="Pfam" id="PF00392">
    <property type="entry name" value="GntR"/>
    <property type="match status" value="1"/>
</dbReference>
<dbReference type="GO" id="GO:0003700">
    <property type="term" value="F:DNA-binding transcription factor activity"/>
    <property type="evidence" value="ECO:0007669"/>
    <property type="project" value="InterPro"/>
</dbReference>
<protein>
    <submittedName>
        <fullName evidence="6">GntR family transcriptional regulator</fullName>
    </submittedName>
</protein>
<evidence type="ECO:0000313" key="8">
    <source>
        <dbReference type="Proteomes" id="UP001605989"/>
    </source>
</evidence>
<dbReference type="SMART" id="SM00345">
    <property type="entry name" value="HTH_GNTR"/>
    <property type="match status" value="1"/>
</dbReference>
<feature type="domain" description="HTH gntR-type" evidence="4">
    <location>
        <begin position="13"/>
        <end position="80"/>
    </location>
</feature>
<reference evidence="5 8" key="2">
    <citation type="submission" date="2024-10" db="EMBL/GenBank/DDBJ databases">
        <authorList>
            <person name="Sang B.-I."/>
            <person name="Prabhaharan D."/>
        </authorList>
    </citation>
    <scope>NUCLEOTIDE SEQUENCE [LARGE SCALE GENOMIC DNA]</scope>
    <source>
        <strain evidence="5 8">MH</strain>
    </source>
</reference>
<organism evidence="6 7">
    <name type="scientific">Megasphaera hexanoica</name>
    <dbReference type="NCBI Taxonomy" id="1675036"/>
    <lineage>
        <taxon>Bacteria</taxon>
        <taxon>Bacillati</taxon>
        <taxon>Bacillota</taxon>
        <taxon>Negativicutes</taxon>
        <taxon>Veillonellales</taxon>
        <taxon>Veillonellaceae</taxon>
        <taxon>Megasphaera</taxon>
    </lineage>
</organism>
<accession>A0A848BSK9</accession>
<dbReference type="Gene3D" id="1.20.120.530">
    <property type="entry name" value="GntR ligand-binding domain-like"/>
    <property type="match status" value="1"/>
</dbReference>
<keyword evidence="3" id="KW-0804">Transcription</keyword>
<keyword evidence="1" id="KW-0805">Transcription regulation</keyword>
<dbReference type="SUPFAM" id="SSF48008">
    <property type="entry name" value="GntR ligand-binding domain-like"/>
    <property type="match status" value="1"/>
</dbReference>
<evidence type="ECO:0000313" key="5">
    <source>
        <dbReference type="EMBL" id="MFG6274092.1"/>
    </source>
</evidence>
<dbReference type="GO" id="GO:0003677">
    <property type="term" value="F:DNA binding"/>
    <property type="evidence" value="ECO:0007669"/>
    <property type="project" value="UniProtKB-KW"/>
</dbReference>
<dbReference type="OrthoDB" id="389878at2"/>
<dbReference type="InterPro" id="IPR000524">
    <property type="entry name" value="Tscrpt_reg_HTH_GntR"/>
</dbReference>
<sequence length="228" mass="26279">MIELTITPMEPRENVRAYVYRLLYHNIMAVRLTPGTAVSEQEVSSYLDISRTPVREAFIHLSQDGLVEILPQRGTFVSKIDTALIEENRFMRLTLERAVIRLACQELPDMYLKQLDQSLNDQKEAMDAGDSARFMTLDNEMHGIIFAGCGKPHVWQTLMQANLDYLRSRALSVLNTEEMDIVYAKHQSLVTHIRQHETDQAERDINEHIDRIIIDLAALRAAHPDFFK</sequence>
<dbReference type="InterPro" id="IPR011711">
    <property type="entry name" value="GntR_C"/>
</dbReference>
<dbReference type="SUPFAM" id="SSF46785">
    <property type="entry name" value="Winged helix' DNA-binding domain"/>
    <property type="match status" value="1"/>
</dbReference>
<dbReference type="InterPro" id="IPR036390">
    <property type="entry name" value="WH_DNA-bd_sf"/>
</dbReference>
<evidence type="ECO:0000256" key="1">
    <source>
        <dbReference type="ARBA" id="ARBA00023015"/>
    </source>
</evidence>
<dbReference type="InterPro" id="IPR036388">
    <property type="entry name" value="WH-like_DNA-bd_sf"/>
</dbReference>
<evidence type="ECO:0000259" key="4">
    <source>
        <dbReference type="PROSITE" id="PS50949"/>
    </source>
</evidence>
<dbReference type="EMBL" id="JBIEKR010000013">
    <property type="protein sequence ID" value="MFG6274092.1"/>
    <property type="molecule type" value="Genomic_DNA"/>
</dbReference>
<dbReference type="EMBL" id="JABAFG010000005">
    <property type="protein sequence ID" value="NME27808.1"/>
    <property type="molecule type" value="Genomic_DNA"/>
</dbReference>